<evidence type="ECO:0008006" key="3">
    <source>
        <dbReference type="Google" id="ProtNLM"/>
    </source>
</evidence>
<dbReference type="EMBL" id="PZKE01000008">
    <property type="protein sequence ID" value="PTE14320.1"/>
    <property type="molecule type" value="Genomic_DNA"/>
</dbReference>
<dbReference type="Proteomes" id="UP000241362">
    <property type="component" value="Unassembled WGS sequence"/>
</dbReference>
<name>A0A2T4J8T1_FUSBL</name>
<keyword evidence="2" id="KW-1185">Reference proteome</keyword>
<reference evidence="1 2" key="1">
    <citation type="submission" date="2018-03" db="EMBL/GenBank/DDBJ databases">
        <title>Rhodobacter blasticus.</title>
        <authorList>
            <person name="Meyer T.E."/>
            <person name="Miller S."/>
            <person name="Lodha T."/>
            <person name="Gandham S."/>
            <person name="Chintalapati S."/>
            <person name="Chintalapati V.R."/>
        </authorList>
    </citation>
    <scope>NUCLEOTIDE SEQUENCE [LARGE SCALE GENOMIC DNA]</scope>
    <source>
        <strain evidence="1 2">DSM 2131</strain>
    </source>
</reference>
<dbReference type="InterPro" id="IPR029044">
    <property type="entry name" value="Nucleotide-diphossugar_trans"/>
</dbReference>
<protein>
    <recommendedName>
        <fullName evidence="3">Glycosyltransferase</fullName>
    </recommendedName>
</protein>
<sequence>MTRLILSLTTVPPRFAYVHENLAALKQQTARIEAINLYIPRRYRRFDYDPAQLPKLPEGVTLRLIDEDLGPATKVLPACRDYRGQDVRILFCDDDKVYDPGWAQRFVEAGADQPGCVICEEGGLLDTPFYAHDGWQSPRQPKAGYRRKDLGYRLRRALSLGRWKPSKAMTSGYVDILEGWGGVMVRPDDFDDAAYDIPDVLWTVDDVWLSGCLERRGIPIWLNVRDKVRSKGSSNEVKEAALRNFVYQGHDRISANRACIRYFRETYGIWGGAGTRA</sequence>
<dbReference type="AlphaFoldDB" id="A0A2T4J8T1"/>
<proteinExistence type="predicted"/>
<organism evidence="1 2">
    <name type="scientific">Fuscovulum blasticum DSM 2131</name>
    <dbReference type="NCBI Taxonomy" id="1188250"/>
    <lineage>
        <taxon>Bacteria</taxon>
        <taxon>Pseudomonadati</taxon>
        <taxon>Pseudomonadota</taxon>
        <taxon>Alphaproteobacteria</taxon>
        <taxon>Rhodobacterales</taxon>
        <taxon>Paracoccaceae</taxon>
        <taxon>Pseudogemmobacter</taxon>
    </lineage>
</organism>
<evidence type="ECO:0000313" key="1">
    <source>
        <dbReference type="EMBL" id="PTE14320.1"/>
    </source>
</evidence>
<gene>
    <name evidence="1" type="ORF">C5F44_10005</name>
</gene>
<comment type="caution">
    <text evidence="1">The sequence shown here is derived from an EMBL/GenBank/DDBJ whole genome shotgun (WGS) entry which is preliminary data.</text>
</comment>
<accession>A0A2T4J8T1</accession>
<dbReference type="RefSeq" id="WP_107673391.1">
    <property type="nucleotide sequence ID" value="NZ_PZKE01000008.1"/>
</dbReference>
<dbReference type="SUPFAM" id="SSF53448">
    <property type="entry name" value="Nucleotide-diphospho-sugar transferases"/>
    <property type="match status" value="1"/>
</dbReference>
<evidence type="ECO:0000313" key="2">
    <source>
        <dbReference type="Proteomes" id="UP000241362"/>
    </source>
</evidence>